<dbReference type="GO" id="GO:0070483">
    <property type="term" value="P:detection of hypoxia"/>
    <property type="evidence" value="ECO:0007669"/>
    <property type="project" value="UniProtKB-ARBA"/>
</dbReference>
<dbReference type="CDD" id="cd20289">
    <property type="entry name" value="cupin_ADO"/>
    <property type="match status" value="1"/>
</dbReference>
<evidence type="ECO:0000256" key="3">
    <source>
        <dbReference type="ARBA" id="ARBA00013133"/>
    </source>
</evidence>
<keyword evidence="6" id="KW-0408">Iron</keyword>
<evidence type="ECO:0000256" key="5">
    <source>
        <dbReference type="ARBA" id="ARBA00023002"/>
    </source>
</evidence>
<name>A0AAV5JCN9_9ROSI</name>
<evidence type="ECO:0000256" key="7">
    <source>
        <dbReference type="ARBA" id="ARBA00024284"/>
    </source>
</evidence>
<dbReference type="InterPro" id="IPR011051">
    <property type="entry name" value="RmlC_Cupin_sf"/>
</dbReference>
<evidence type="ECO:0000313" key="9">
    <source>
        <dbReference type="EMBL" id="GKV08681.1"/>
    </source>
</evidence>
<gene>
    <name evidence="9" type="ORF">SLEP1_g20282</name>
</gene>
<keyword evidence="5" id="KW-0560">Oxidoreductase</keyword>
<feature type="compositionally biased region" description="Basic residues" evidence="8">
    <location>
        <begin position="33"/>
        <end position="54"/>
    </location>
</feature>
<comment type="catalytic activity">
    <reaction evidence="7">
        <text>L-cysteine + O2 = 3-sulfino-L-alanine + H(+)</text>
        <dbReference type="Rhea" id="RHEA:20441"/>
        <dbReference type="ChEBI" id="CHEBI:15378"/>
        <dbReference type="ChEBI" id="CHEBI:15379"/>
        <dbReference type="ChEBI" id="CHEBI:35235"/>
        <dbReference type="ChEBI" id="CHEBI:61085"/>
        <dbReference type="EC" id="1.13.11.20"/>
    </reaction>
    <physiologicalReaction direction="left-to-right" evidence="7">
        <dbReference type="Rhea" id="RHEA:20442"/>
    </physiologicalReaction>
</comment>
<dbReference type="PANTHER" id="PTHR22966">
    <property type="entry name" value="2-AMINOETHANETHIOL DIOXYGENASE"/>
    <property type="match status" value="1"/>
</dbReference>
<dbReference type="EC" id="1.13.11.20" evidence="3"/>
<proteinExistence type="inferred from homology"/>
<evidence type="ECO:0000256" key="6">
    <source>
        <dbReference type="ARBA" id="ARBA00023004"/>
    </source>
</evidence>
<feature type="region of interest" description="Disordered" evidence="8">
    <location>
        <begin position="1"/>
        <end position="58"/>
    </location>
</feature>
<evidence type="ECO:0000256" key="2">
    <source>
        <dbReference type="ARBA" id="ARBA00006622"/>
    </source>
</evidence>
<dbReference type="InterPro" id="IPR014710">
    <property type="entry name" value="RmlC-like_jellyroll"/>
</dbReference>
<protein>
    <recommendedName>
        <fullName evidence="3">cysteine dioxygenase</fullName>
        <ecNumber evidence="3">1.13.11.20</ecNumber>
    </recommendedName>
</protein>
<organism evidence="9 10">
    <name type="scientific">Rubroshorea leprosula</name>
    <dbReference type="NCBI Taxonomy" id="152421"/>
    <lineage>
        <taxon>Eukaryota</taxon>
        <taxon>Viridiplantae</taxon>
        <taxon>Streptophyta</taxon>
        <taxon>Embryophyta</taxon>
        <taxon>Tracheophyta</taxon>
        <taxon>Spermatophyta</taxon>
        <taxon>Magnoliopsida</taxon>
        <taxon>eudicotyledons</taxon>
        <taxon>Gunneridae</taxon>
        <taxon>Pentapetalae</taxon>
        <taxon>rosids</taxon>
        <taxon>malvids</taxon>
        <taxon>Malvales</taxon>
        <taxon>Dipterocarpaceae</taxon>
        <taxon>Rubroshorea</taxon>
    </lineage>
</organism>
<comment type="cofactor">
    <cofactor evidence="1">
        <name>Fe(2+)</name>
        <dbReference type="ChEBI" id="CHEBI:29033"/>
    </cofactor>
</comment>
<comment type="caution">
    <text evidence="9">The sequence shown here is derived from an EMBL/GenBank/DDBJ whole genome shotgun (WGS) entry which is preliminary data.</text>
</comment>
<keyword evidence="10" id="KW-1185">Reference proteome</keyword>
<dbReference type="Proteomes" id="UP001054252">
    <property type="component" value="Unassembled WGS sequence"/>
</dbReference>
<dbReference type="SUPFAM" id="SSF51182">
    <property type="entry name" value="RmlC-like cupins"/>
    <property type="match status" value="1"/>
</dbReference>
<feature type="compositionally biased region" description="Basic and acidic residues" evidence="8">
    <location>
        <begin position="1"/>
        <end position="23"/>
    </location>
</feature>
<dbReference type="GO" id="GO:0017172">
    <property type="term" value="F:cysteine dioxygenase activity"/>
    <property type="evidence" value="ECO:0007669"/>
    <property type="project" value="UniProtKB-EC"/>
</dbReference>
<accession>A0AAV5JCN9</accession>
<dbReference type="Pfam" id="PF07847">
    <property type="entry name" value="PCO_ADO"/>
    <property type="match status" value="1"/>
</dbReference>
<dbReference type="PANTHER" id="PTHR22966:SF1">
    <property type="entry name" value="PLANT CYSTEINE OXIDASE 1"/>
    <property type="match status" value="1"/>
</dbReference>
<evidence type="ECO:0000313" key="10">
    <source>
        <dbReference type="Proteomes" id="UP001054252"/>
    </source>
</evidence>
<dbReference type="InterPro" id="IPR012864">
    <property type="entry name" value="PCO/ADO"/>
</dbReference>
<reference evidence="9 10" key="1">
    <citation type="journal article" date="2021" name="Commun. Biol.">
        <title>The genome of Shorea leprosula (Dipterocarpaceae) highlights the ecological relevance of drought in aseasonal tropical rainforests.</title>
        <authorList>
            <person name="Ng K.K.S."/>
            <person name="Kobayashi M.J."/>
            <person name="Fawcett J.A."/>
            <person name="Hatakeyama M."/>
            <person name="Paape T."/>
            <person name="Ng C.H."/>
            <person name="Ang C.C."/>
            <person name="Tnah L.H."/>
            <person name="Lee C.T."/>
            <person name="Nishiyama T."/>
            <person name="Sese J."/>
            <person name="O'Brien M.J."/>
            <person name="Copetti D."/>
            <person name="Mohd Noor M.I."/>
            <person name="Ong R.C."/>
            <person name="Putra M."/>
            <person name="Sireger I.Z."/>
            <person name="Indrioko S."/>
            <person name="Kosugi Y."/>
            <person name="Izuno A."/>
            <person name="Isagi Y."/>
            <person name="Lee S.L."/>
            <person name="Shimizu K.K."/>
        </authorList>
    </citation>
    <scope>NUCLEOTIDE SEQUENCE [LARGE SCALE GENOMIC DNA]</scope>
    <source>
        <strain evidence="9">214</strain>
    </source>
</reference>
<dbReference type="GO" id="GO:0046872">
    <property type="term" value="F:metal ion binding"/>
    <property type="evidence" value="ECO:0007669"/>
    <property type="project" value="UniProtKB-KW"/>
</dbReference>
<evidence type="ECO:0000256" key="8">
    <source>
        <dbReference type="SAM" id="MobiDB-lite"/>
    </source>
</evidence>
<sequence length="303" mass="33341">MGIEAKLAEIKGKELSKFPEETRANSITNSNTRRNRTSSKSNQKGKKNKRRQKKMAVSPVQRLYDTCKEVFASCGAGIVPSPEDIERLQTVLDEIKPKDVGLTPGMPDFCAVGTGRTPPITYQHIFECDKFSMGIFCLPPSGVIPLHDHPEMTVFSKLLFGTMHIKSYDWVGDGPCNTSAVMGSSQTQSQQPEVRLAKVKVNSNFTAPCKTSILFPADGGNMHCFTAVTACAVLDVLGPPYDDLRGRPCTYYREFPFSKFSVDGVSVPEADKDVHGWLQERKGKLEDLVVTGATYRGPAIVEN</sequence>
<dbReference type="AlphaFoldDB" id="A0AAV5JCN9"/>
<dbReference type="EMBL" id="BPVZ01000029">
    <property type="protein sequence ID" value="GKV08681.1"/>
    <property type="molecule type" value="Genomic_DNA"/>
</dbReference>
<evidence type="ECO:0000256" key="4">
    <source>
        <dbReference type="ARBA" id="ARBA00022723"/>
    </source>
</evidence>
<comment type="similarity">
    <text evidence="2">Belongs to the cysteine dioxygenase family.</text>
</comment>
<keyword evidence="4" id="KW-0479">Metal-binding</keyword>
<dbReference type="Gene3D" id="2.60.120.10">
    <property type="entry name" value="Jelly Rolls"/>
    <property type="match status" value="1"/>
</dbReference>
<evidence type="ECO:0000256" key="1">
    <source>
        <dbReference type="ARBA" id="ARBA00001954"/>
    </source>
</evidence>